<dbReference type="InterPro" id="IPR021842">
    <property type="entry name" value="DUF3435"/>
</dbReference>
<reference evidence="4" key="1">
    <citation type="journal article" date="2023" name="Mol. Phylogenet. Evol.">
        <title>Genome-scale phylogeny and comparative genomics of the fungal order Sordariales.</title>
        <authorList>
            <person name="Hensen N."/>
            <person name="Bonometti L."/>
            <person name="Westerberg I."/>
            <person name="Brannstrom I.O."/>
            <person name="Guillou S."/>
            <person name="Cros-Aarteil S."/>
            <person name="Calhoun S."/>
            <person name="Haridas S."/>
            <person name="Kuo A."/>
            <person name="Mondo S."/>
            <person name="Pangilinan J."/>
            <person name="Riley R."/>
            <person name="LaButti K."/>
            <person name="Andreopoulos B."/>
            <person name="Lipzen A."/>
            <person name="Chen C."/>
            <person name="Yan M."/>
            <person name="Daum C."/>
            <person name="Ng V."/>
            <person name="Clum A."/>
            <person name="Steindorff A."/>
            <person name="Ohm R.A."/>
            <person name="Martin F."/>
            <person name="Silar P."/>
            <person name="Natvig D.O."/>
            <person name="Lalanne C."/>
            <person name="Gautier V."/>
            <person name="Ament-Velasquez S.L."/>
            <person name="Kruys A."/>
            <person name="Hutchinson M.I."/>
            <person name="Powell A.J."/>
            <person name="Barry K."/>
            <person name="Miller A.N."/>
            <person name="Grigoriev I.V."/>
            <person name="Debuchy R."/>
            <person name="Gladieux P."/>
            <person name="Hiltunen Thoren M."/>
            <person name="Johannesson H."/>
        </authorList>
    </citation>
    <scope>NUCLEOTIDE SEQUENCE</scope>
    <source>
        <strain evidence="4">CBS 359.72</strain>
    </source>
</reference>
<dbReference type="CDD" id="cd00024">
    <property type="entry name" value="CD_CSD"/>
    <property type="match status" value="1"/>
</dbReference>
<organism evidence="4 5">
    <name type="scientific">Corynascus novoguineensis</name>
    <dbReference type="NCBI Taxonomy" id="1126955"/>
    <lineage>
        <taxon>Eukaryota</taxon>
        <taxon>Fungi</taxon>
        <taxon>Dikarya</taxon>
        <taxon>Ascomycota</taxon>
        <taxon>Pezizomycotina</taxon>
        <taxon>Sordariomycetes</taxon>
        <taxon>Sordariomycetidae</taxon>
        <taxon>Sordariales</taxon>
        <taxon>Chaetomiaceae</taxon>
        <taxon>Corynascus</taxon>
    </lineage>
</organism>
<dbReference type="Proteomes" id="UP001303647">
    <property type="component" value="Unassembled WGS sequence"/>
</dbReference>
<dbReference type="SUPFAM" id="SSF54160">
    <property type="entry name" value="Chromo domain-like"/>
    <property type="match status" value="1"/>
</dbReference>
<dbReference type="GO" id="GO:0006338">
    <property type="term" value="P:chromatin remodeling"/>
    <property type="evidence" value="ECO:0007669"/>
    <property type="project" value="UniProtKB-ARBA"/>
</dbReference>
<dbReference type="PROSITE" id="PS50013">
    <property type="entry name" value="CHROMO_2"/>
    <property type="match status" value="1"/>
</dbReference>
<gene>
    <name evidence="4" type="ORF">C7999DRAFT_39654</name>
</gene>
<dbReference type="Gene3D" id="2.40.50.40">
    <property type="match status" value="1"/>
</dbReference>
<protein>
    <recommendedName>
        <fullName evidence="3">Chromo domain-containing protein</fullName>
    </recommendedName>
</protein>
<evidence type="ECO:0000256" key="2">
    <source>
        <dbReference type="SAM" id="MobiDB-lite"/>
    </source>
</evidence>
<keyword evidence="5" id="KW-1185">Reference proteome</keyword>
<feature type="domain" description="Chromo" evidence="3">
    <location>
        <begin position="627"/>
        <end position="682"/>
    </location>
</feature>
<dbReference type="InterPro" id="IPR000953">
    <property type="entry name" value="Chromo/chromo_shadow_dom"/>
</dbReference>
<proteinExistence type="predicted"/>
<dbReference type="InterPro" id="IPR023780">
    <property type="entry name" value="Chromo_domain"/>
</dbReference>
<comment type="subunit">
    <text evidence="1">Component of the NuA4 histone acetyltransferase complex.</text>
</comment>
<evidence type="ECO:0000313" key="5">
    <source>
        <dbReference type="Proteomes" id="UP001303647"/>
    </source>
</evidence>
<dbReference type="InterPro" id="IPR016197">
    <property type="entry name" value="Chromo-like_dom_sf"/>
</dbReference>
<dbReference type="PANTHER" id="PTHR37535">
    <property type="entry name" value="FLUG DOMAIN PROTEIN"/>
    <property type="match status" value="1"/>
</dbReference>
<reference evidence="4" key="2">
    <citation type="submission" date="2023-05" db="EMBL/GenBank/DDBJ databases">
        <authorList>
            <consortium name="Lawrence Berkeley National Laboratory"/>
            <person name="Steindorff A."/>
            <person name="Hensen N."/>
            <person name="Bonometti L."/>
            <person name="Westerberg I."/>
            <person name="Brannstrom I.O."/>
            <person name="Guillou S."/>
            <person name="Cros-Aarteil S."/>
            <person name="Calhoun S."/>
            <person name="Haridas S."/>
            <person name="Kuo A."/>
            <person name="Mondo S."/>
            <person name="Pangilinan J."/>
            <person name="Riley R."/>
            <person name="Labutti K."/>
            <person name="Andreopoulos B."/>
            <person name="Lipzen A."/>
            <person name="Chen C."/>
            <person name="Yanf M."/>
            <person name="Daum C."/>
            <person name="Ng V."/>
            <person name="Clum A."/>
            <person name="Ohm R."/>
            <person name="Martin F."/>
            <person name="Silar P."/>
            <person name="Natvig D."/>
            <person name="Lalanne C."/>
            <person name="Gautier V."/>
            <person name="Ament-Velasquez S.L."/>
            <person name="Kruys A."/>
            <person name="Hutchinson M.I."/>
            <person name="Powell A.J."/>
            <person name="Barry K."/>
            <person name="Miller A.N."/>
            <person name="Grigoriev I.V."/>
            <person name="Debuchy R."/>
            <person name="Gladieux P."/>
            <person name="Thoren M.H."/>
            <person name="Johannesson H."/>
        </authorList>
    </citation>
    <scope>NUCLEOTIDE SEQUENCE</scope>
    <source>
        <strain evidence="4">CBS 359.72</strain>
    </source>
</reference>
<name>A0AAN7CY19_9PEZI</name>
<sequence>MPPVAKGRGERLGTVKFCGRDCEAPFCRLYPVYWHPLPSPEALLGRRSGALTWHDAQLIPRHGLQAPNVIGKQVADWRDLLVLLTFNIAYDTAIFPRERHRLNLAGCYLFLIKKKPKDGSWEEIYAPKSICPRDRDMVMRRGPAPFDTGYVVGVRKDGAQDEFSDEIVEAMLAGETLGRGRPKALCYEDILLMVVRHPVTGDDVLAMAVKFIHHKGADNNPKPTIFYFTPARRLIFCLVTIIVSIAVHDRAFDATNLISVASVFRVKNSGPRPVFRRFNGSEMSMEEAMLYSRLRDDMARQSLDAGQEKPTQPKGFRRGAANEADGNAPDAVRDQMLRHDPKWATFNSVYINPRVRFHLQNAVLYEPYEDALIEMLTHISVMRDPRASRDIAPDEVWRKMPPDPEIVELEQRRERLKGGQYRIRGQDNEQEIRDLTELIRRKKAQRVRKIIKEYRDDYFYHRPTWDIERQAHREEEEEEEEYVEPAINLQIPERAQLAEILCKQAQDLSPEQFHELRIQAAELMVSLCDKRETKKRDAVRRRPSIEVIVKEESSSLDQFPLLMERTLSYEERIFKYCRPAVMYDHFDREHATQLKEQITSRENILEGVLSFFKNGFNRGGGSESEYFQAEEILDSPRRRRRMGYLVKWEEYGHEHDNWKSVAHLEKCPEILQQFRKRMGRSE</sequence>
<dbReference type="EMBL" id="MU857626">
    <property type="protein sequence ID" value="KAK4249237.1"/>
    <property type="molecule type" value="Genomic_DNA"/>
</dbReference>
<dbReference type="Pfam" id="PF11917">
    <property type="entry name" value="DUF3435"/>
    <property type="match status" value="1"/>
</dbReference>
<evidence type="ECO:0000313" key="4">
    <source>
        <dbReference type="EMBL" id="KAK4249237.1"/>
    </source>
</evidence>
<dbReference type="PANTHER" id="PTHR37535:SF4">
    <property type="entry name" value="FLUG DOMAIN-CONTAINING PROTEIN"/>
    <property type="match status" value="1"/>
</dbReference>
<dbReference type="Pfam" id="PF00385">
    <property type="entry name" value="Chromo"/>
    <property type="match status" value="1"/>
</dbReference>
<feature type="region of interest" description="Disordered" evidence="2">
    <location>
        <begin position="303"/>
        <end position="328"/>
    </location>
</feature>
<evidence type="ECO:0000256" key="1">
    <source>
        <dbReference type="ARBA" id="ARBA00011353"/>
    </source>
</evidence>
<evidence type="ECO:0000259" key="3">
    <source>
        <dbReference type="PROSITE" id="PS50013"/>
    </source>
</evidence>
<dbReference type="SMART" id="SM00298">
    <property type="entry name" value="CHROMO"/>
    <property type="match status" value="1"/>
</dbReference>
<accession>A0AAN7CY19</accession>
<comment type="caution">
    <text evidence="4">The sequence shown here is derived from an EMBL/GenBank/DDBJ whole genome shotgun (WGS) entry which is preliminary data.</text>
</comment>
<dbReference type="AlphaFoldDB" id="A0AAN7CY19"/>